<feature type="domain" description="Thymidylate kinase-like" evidence="19">
    <location>
        <begin position="298"/>
        <end position="409"/>
    </location>
</feature>
<dbReference type="GO" id="GO:0006235">
    <property type="term" value="P:dTTP biosynthetic process"/>
    <property type="evidence" value="ECO:0007669"/>
    <property type="project" value="TreeGrafter"/>
</dbReference>
<dbReference type="GO" id="GO:0005524">
    <property type="term" value="F:ATP binding"/>
    <property type="evidence" value="ECO:0007669"/>
    <property type="project" value="UniProtKB-KW"/>
</dbReference>
<protein>
    <recommendedName>
        <fullName evidence="17">UMP-CMP kinase 2, mitochondrial</fullName>
        <ecNumber evidence="16">2.7.4.14</ecNumber>
        <ecNumber evidence="3">2.7.4.9</ecNumber>
    </recommendedName>
    <alternativeName>
        <fullName evidence="18">Nucleoside-diphosphate kinase</fullName>
    </alternativeName>
</protein>
<dbReference type="GO" id="GO:0004798">
    <property type="term" value="F:dTMP kinase activity"/>
    <property type="evidence" value="ECO:0007669"/>
    <property type="project" value="UniProtKB-EC"/>
</dbReference>
<evidence type="ECO:0000256" key="10">
    <source>
        <dbReference type="ARBA" id="ARBA00022975"/>
    </source>
</evidence>
<dbReference type="AlphaFoldDB" id="A0A8C9V202"/>
<dbReference type="InterPro" id="IPR027417">
    <property type="entry name" value="P-loop_NTPase"/>
</dbReference>
<evidence type="ECO:0000256" key="3">
    <source>
        <dbReference type="ARBA" id="ARBA00012980"/>
    </source>
</evidence>
<comment type="subcellular location">
    <subcellularLocation>
        <location evidence="1">Mitochondrion</location>
    </subcellularLocation>
</comment>
<dbReference type="EC" id="2.7.4.9" evidence="3"/>
<dbReference type="InterPro" id="IPR018094">
    <property type="entry name" value="Thymidylate_kinase"/>
</dbReference>
<keyword evidence="21" id="KW-1185">Reference proteome</keyword>
<evidence type="ECO:0000256" key="5">
    <source>
        <dbReference type="ARBA" id="ARBA00022727"/>
    </source>
</evidence>
<dbReference type="GeneID" id="108938120"/>
<evidence type="ECO:0000256" key="13">
    <source>
        <dbReference type="ARBA" id="ARBA00048743"/>
    </source>
</evidence>
<keyword evidence="5" id="KW-0545">Nucleotide biosynthesis</keyword>
<name>A0A8C9V202_SCLFO</name>
<evidence type="ECO:0000256" key="2">
    <source>
        <dbReference type="ARBA" id="ARBA00009776"/>
    </source>
</evidence>
<evidence type="ECO:0000256" key="15">
    <source>
        <dbReference type="ARBA" id="ARBA00051598"/>
    </source>
</evidence>
<dbReference type="HAMAP" id="MF_00165">
    <property type="entry name" value="Thymidylate_kinase"/>
    <property type="match status" value="1"/>
</dbReference>
<evidence type="ECO:0000256" key="11">
    <source>
        <dbReference type="ARBA" id="ARBA00023054"/>
    </source>
</evidence>
<dbReference type="Pfam" id="PF02223">
    <property type="entry name" value="Thymidylate_kin"/>
    <property type="match status" value="1"/>
</dbReference>
<evidence type="ECO:0000256" key="7">
    <source>
        <dbReference type="ARBA" id="ARBA00022777"/>
    </source>
</evidence>
<evidence type="ECO:0000256" key="12">
    <source>
        <dbReference type="ARBA" id="ARBA00023128"/>
    </source>
</evidence>
<keyword evidence="8" id="KW-0067">ATP-binding</keyword>
<evidence type="ECO:0000256" key="17">
    <source>
        <dbReference type="ARBA" id="ARBA00070686"/>
    </source>
</evidence>
<keyword evidence="10" id="KW-0665">Pyrimidine biosynthesis</keyword>
<evidence type="ECO:0000256" key="8">
    <source>
        <dbReference type="ARBA" id="ARBA00022840"/>
    </source>
</evidence>
<keyword evidence="12" id="KW-0496">Mitochondrion</keyword>
<keyword evidence="4" id="KW-0808">Transferase</keyword>
<reference evidence="20" key="3">
    <citation type="submission" date="2025-09" db="UniProtKB">
        <authorList>
            <consortium name="Ensembl"/>
        </authorList>
    </citation>
    <scope>IDENTIFICATION</scope>
</reference>
<proteinExistence type="inferred from homology"/>
<dbReference type="FunFam" id="3.40.50.300:FF:001133">
    <property type="entry name" value="UMP-CMP kinase 2, mitochondrial"/>
    <property type="match status" value="1"/>
</dbReference>
<evidence type="ECO:0000256" key="1">
    <source>
        <dbReference type="ARBA" id="ARBA00004173"/>
    </source>
</evidence>
<reference evidence="20" key="2">
    <citation type="submission" date="2025-08" db="UniProtKB">
        <authorList>
            <consortium name="Ensembl"/>
        </authorList>
    </citation>
    <scope>IDENTIFICATION</scope>
</reference>
<sequence>MTKRALSRLNQWRSRVFAVETDAHAEPIYFALSSRPQPDGGHCFQGVFGGGKSYSLHLYVEDRIQRAMRFEELRHKLTCCIPRDGKIWDLSSFRPGVRSSVVRGFFIRDLPAAWDTEKVLHELIHSDHVTVCRYVPAGEGTRWRQEVLSPAGGGRVSVAETCCVVPAEVPENQPSTLDIVDSNVFYSFQEAYKVLTECKDVFPESKQLLDLVDRRLETKAKGPFPVVVIEGLDATGKTTLTQSLKESLGAHLLRSPPQCLAPWRSCFDAKPPLIRRAFYALGNYITAGQIAAESARGPVIVDRYWHSTAAYAIATAVRGDVNNLPLPGSEVYRWPGDLLRPDLVLLLTVSAEERLRRIRGRGGEKTREEMELEANNLFRSKVEEAYRRMERPGCVIVDASPPADQVLEQVLLLMKSHL</sequence>
<dbReference type="GO" id="GO:0006233">
    <property type="term" value="P:dTDP biosynthetic process"/>
    <property type="evidence" value="ECO:0007669"/>
    <property type="project" value="InterPro"/>
</dbReference>
<dbReference type="GO" id="GO:0006227">
    <property type="term" value="P:dUDP biosynthetic process"/>
    <property type="evidence" value="ECO:0007669"/>
    <property type="project" value="TreeGrafter"/>
</dbReference>
<dbReference type="GeneTree" id="ENSGT00940000154030"/>
<keyword evidence="7" id="KW-0418">Kinase</keyword>
<comment type="catalytic activity">
    <reaction evidence="15">
        <text>dCMP + ATP = dCDP + ADP</text>
        <dbReference type="Rhea" id="RHEA:25094"/>
        <dbReference type="ChEBI" id="CHEBI:30616"/>
        <dbReference type="ChEBI" id="CHEBI:57566"/>
        <dbReference type="ChEBI" id="CHEBI:58593"/>
        <dbReference type="ChEBI" id="CHEBI:456216"/>
        <dbReference type="EC" id="2.7.4.14"/>
    </reaction>
</comment>
<accession>A0A8C9V202</accession>
<dbReference type="GO" id="GO:0005739">
    <property type="term" value="C:mitochondrion"/>
    <property type="evidence" value="ECO:0007669"/>
    <property type="project" value="UniProtKB-SubCell"/>
</dbReference>
<evidence type="ECO:0000313" key="20">
    <source>
        <dbReference type="Ensembl" id="ENSSFOP00015016427.2"/>
    </source>
</evidence>
<keyword evidence="11" id="KW-0175">Coiled coil</keyword>
<comment type="similarity">
    <text evidence="2">Belongs to the thymidylate kinase family.</text>
</comment>
<organism evidence="20 21">
    <name type="scientific">Scleropages formosus</name>
    <name type="common">Asian bonytongue</name>
    <name type="synonym">Osteoglossum formosum</name>
    <dbReference type="NCBI Taxonomy" id="113540"/>
    <lineage>
        <taxon>Eukaryota</taxon>
        <taxon>Metazoa</taxon>
        <taxon>Chordata</taxon>
        <taxon>Craniata</taxon>
        <taxon>Vertebrata</taxon>
        <taxon>Euteleostomi</taxon>
        <taxon>Actinopterygii</taxon>
        <taxon>Neopterygii</taxon>
        <taxon>Teleostei</taxon>
        <taxon>Osteoglossocephala</taxon>
        <taxon>Osteoglossomorpha</taxon>
        <taxon>Osteoglossiformes</taxon>
        <taxon>Osteoglossidae</taxon>
        <taxon>Scleropages</taxon>
    </lineage>
</organism>
<evidence type="ECO:0000256" key="4">
    <source>
        <dbReference type="ARBA" id="ARBA00022679"/>
    </source>
</evidence>
<evidence type="ECO:0000256" key="9">
    <source>
        <dbReference type="ARBA" id="ARBA00022946"/>
    </source>
</evidence>
<evidence type="ECO:0000256" key="18">
    <source>
        <dbReference type="ARBA" id="ARBA00076149"/>
    </source>
</evidence>
<dbReference type="Ensembl" id="ENSSFOT00015016614.2">
    <property type="protein sequence ID" value="ENSSFOP00015016427.2"/>
    <property type="gene ID" value="ENSSFOG00015010604.2"/>
</dbReference>
<comment type="catalytic activity">
    <reaction evidence="13">
        <text>dTMP + ATP = dTDP + ADP</text>
        <dbReference type="Rhea" id="RHEA:13517"/>
        <dbReference type="ChEBI" id="CHEBI:30616"/>
        <dbReference type="ChEBI" id="CHEBI:58369"/>
        <dbReference type="ChEBI" id="CHEBI:63528"/>
        <dbReference type="ChEBI" id="CHEBI:456216"/>
        <dbReference type="EC" id="2.7.4.9"/>
    </reaction>
</comment>
<evidence type="ECO:0000259" key="19">
    <source>
        <dbReference type="Pfam" id="PF02223"/>
    </source>
</evidence>
<dbReference type="GO" id="GO:0004550">
    <property type="term" value="F:nucleoside diphosphate kinase activity"/>
    <property type="evidence" value="ECO:0007669"/>
    <property type="project" value="TreeGrafter"/>
</dbReference>
<dbReference type="PANTHER" id="PTHR10344">
    <property type="entry name" value="THYMIDYLATE KINASE"/>
    <property type="match status" value="1"/>
</dbReference>
<dbReference type="Gene3D" id="3.40.50.300">
    <property type="entry name" value="P-loop containing nucleotide triphosphate hydrolases"/>
    <property type="match status" value="1"/>
</dbReference>
<dbReference type="PANTHER" id="PTHR10344:SF4">
    <property type="entry name" value="UMP-CMP KINASE 2, MITOCHONDRIAL"/>
    <property type="match status" value="1"/>
</dbReference>
<comment type="catalytic activity">
    <reaction evidence="14">
        <text>CMP + ATP = CDP + ADP</text>
        <dbReference type="Rhea" id="RHEA:11600"/>
        <dbReference type="ChEBI" id="CHEBI:30616"/>
        <dbReference type="ChEBI" id="CHEBI:58069"/>
        <dbReference type="ChEBI" id="CHEBI:60377"/>
        <dbReference type="ChEBI" id="CHEBI:456216"/>
        <dbReference type="EC" id="2.7.4.14"/>
    </reaction>
</comment>
<reference evidence="20 21" key="1">
    <citation type="submission" date="2019-04" db="EMBL/GenBank/DDBJ databases">
        <authorList>
            <consortium name="Wellcome Sanger Institute Data Sharing"/>
        </authorList>
    </citation>
    <scope>NUCLEOTIDE SEQUENCE [LARGE SCALE GENOMIC DNA]</scope>
</reference>
<dbReference type="SUPFAM" id="SSF52540">
    <property type="entry name" value="P-loop containing nucleoside triphosphate hydrolases"/>
    <property type="match status" value="1"/>
</dbReference>
<keyword evidence="6" id="KW-0547">Nucleotide-binding</keyword>
<dbReference type="InterPro" id="IPR039430">
    <property type="entry name" value="Thymidylate_kin-like_dom"/>
</dbReference>
<evidence type="ECO:0000256" key="14">
    <source>
        <dbReference type="ARBA" id="ARBA00051396"/>
    </source>
</evidence>
<keyword evidence="9" id="KW-0809">Transit peptide</keyword>
<dbReference type="Proteomes" id="UP000694397">
    <property type="component" value="Chromosome 15"/>
</dbReference>
<evidence type="ECO:0000256" key="16">
    <source>
        <dbReference type="ARBA" id="ARBA00066590"/>
    </source>
</evidence>
<evidence type="ECO:0000313" key="21">
    <source>
        <dbReference type="Proteomes" id="UP000694397"/>
    </source>
</evidence>
<dbReference type="OrthoDB" id="425602at2759"/>
<dbReference type="EC" id="2.7.4.14" evidence="16"/>
<dbReference type="RefSeq" id="XP_018614024.2">
    <property type="nucleotide sequence ID" value="XM_018758508.2"/>
</dbReference>
<evidence type="ECO:0000256" key="6">
    <source>
        <dbReference type="ARBA" id="ARBA00022741"/>
    </source>
</evidence>
<gene>
    <name evidence="20" type="primary">CMPK2</name>
    <name evidence="20" type="synonym">cmpk2</name>
</gene>